<evidence type="ECO:0000313" key="1">
    <source>
        <dbReference type="EMBL" id="KGP63137.1"/>
    </source>
</evidence>
<comment type="caution">
    <text evidence="1">The sequence shown here is derived from an EMBL/GenBank/DDBJ whole genome shotgun (WGS) entry which is preliminary data.</text>
</comment>
<dbReference type="STRING" id="1498499.EP47_14065"/>
<name>A0A0A2SQV4_9GAMM</name>
<dbReference type="OrthoDB" id="34442at2"/>
<sequence>MVVYEVNLSIDNEIYRDYKDWLDEHILEMLKFPGFLNATVMHQSMDGDSSDNQKHLTVQYQLESAEDLQNYFEEHAPKMRGDGMNRFKGRFTATRRTFEVEAVITAVNEYVNRV</sequence>
<keyword evidence="2" id="KW-1185">Reference proteome</keyword>
<evidence type="ECO:0008006" key="3">
    <source>
        <dbReference type="Google" id="ProtNLM"/>
    </source>
</evidence>
<reference evidence="1 2" key="1">
    <citation type="submission" date="2014-05" db="EMBL/GenBank/DDBJ databases">
        <authorList>
            <person name="Rizzardi K."/>
            <person name="Winiecka-Krusnell J."/>
            <person name="Ramliden M."/>
            <person name="Alm E."/>
            <person name="Andersson S."/>
            <person name="Byfors S."/>
        </authorList>
    </citation>
    <scope>NUCLEOTIDE SEQUENCE [LARGE SCALE GENOMIC DNA]</scope>
    <source>
        <strain evidence="1 2">LEGN</strain>
    </source>
</reference>
<dbReference type="RefSeq" id="WP_011945714.1">
    <property type="nucleotide sequence ID" value="NZ_JNCF01000024.1"/>
</dbReference>
<gene>
    <name evidence="1" type="ORF">EP47_14065</name>
</gene>
<dbReference type="AlphaFoldDB" id="A0A0A2SQV4"/>
<protein>
    <recommendedName>
        <fullName evidence="3">DUF4286 domain-containing protein</fullName>
    </recommendedName>
</protein>
<dbReference type="InterPro" id="IPR011008">
    <property type="entry name" value="Dimeric_a/b-barrel"/>
</dbReference>
<dbReference type="InterPro" id="IPR025563">
    <property type="entry name" value="DUF4286"/>
</dbReference>
<organism evidence="1 2">
    <name type="scientific">Legionella norrlandica</name>
    <dbReference type="NCBI Taxonomy" id="1498499"/>
    <lineage>
        <taxon>Bacteria</taxon>
        <taxon>Pseudomonadati</taxon>
        <taxon>Pseudomonadota</taxon>
        <taxon>Gammaproteobacteria</taxon>
        <taxon>Legionellales</taxon>
        <taxon>Legionellaceae</taxon>
        <taxon>Legionella</taxon>
    </lineage>
</organism>
<dbReference type="EMBL" id="JNCF01000024">
    <property type="protein sequence ID" value="KGP63137.1"/>
    <property type="molecule type" value="Genomic_DNA"/>
</dbReference>
<accession>A0A0A2SQV4</accession>
<dbReference type="Pfam" id="PF14114">
    <property type="entry name" value="DUF4286"/>
    <property type="match status" value="1"/>
</dbReference>
<evidence type="ECO:0000313" key="2">
    <source>
        <dbReference type="Proteomes" id="UP000054422"/>
    </source>
</evidence>
<dbReference type="Proteomes" id="UP000054422">
    <property type="component" value="Unassembled WGS sequence"/>
</dbReference>
<proteinExistence type="predicted"/>
<dbReference type="SUPFAM" id="SSF54909">
    <property type="entry name" value="Dimeric alpha+beta barrel"/>
    <property type="match status" value="1"/>
</dbReference>